<evidence type="ECO:0000256" key="3">
    <source>
        <dbReference type="ARBA" id="ARBA00023015"/>
    </source>
</evidence>
<organism evidence="11 12">
    <name type="scientific">Lachnellula cervina</name>
    <dbReference type="NCBI Taxonomy" id="1316786"/>
    <lineage>
        <taxon>Eukaryota</taxon>
        <taxon>Fungi</taxon>
        <taxon>Dikarya</taxon>
        <taxon>Ascomycota</taxon>
        <taxon>Pezizomycotina</taxon>
        <taxon>Leotiomycetes</taxon>
        <taxon>Helotiales</taxon>
        <taxon>Lachnaceae</taxon>
        <taxon>Lachnellula</taxon>
    </lineage>
</organism>
<keyword evidence="7" id="KW-0539">Nucleus</keyword>
<dbReference type="GO" id="GO:0000981">
    <property type="term" value="F:DNA-binding transcription factor activity, RNA polymerase II-specific"/>
    <property type="evidence" value="ECO:0007669"/>
    <property type="project" value="InterPro"/>
</dbReference>
<evidence type="ECO:0000256" key="5">
    <source>
        <dbReference type="ARBA" id="ARBA00023159"/>
    </source>
</evidence>
<feature type="compositionally biased region" description="Polar residues" evidence="9">
    <location>
        <begin position="7"/>
        <end position="16"/>
    </location>
</feature>
<keyword evidence="1" id="KW-0479">Metal-binding</keyword>
<dbReference type="Proteomes" id="UP000481288">
    <property type="component" value="Unassembled WGS sequence"/>
</dbReference>
<dbReference type="SMART" id="SM00066">
    <property type="entry name" value="GAL4"/>
    <property type="match status" value="1"/>
</dbReference>
<evidence type="ECO:0000256" key="6">
    <source>
        <dbReference type="ARBA" id="ARBA00023163"/>
    </source>
</evidence>
<dbReference type="GO" id="GO:0006351">
    <property type="term" value="P:DNA-templated transcription"/>
    <property type="evidence" value="ECO:0007669"/>
    <property type="project" value="InterPro"/>
</dbReference>
<keyword evidence="12" id="KW-1185">Reference proteome</keyword>
<feature type="compositionally biased region" description="Polar residues" evidence="9">
    <location>
        <begin position="194"/>
        <end position="205"/>
    </location>
</feature>
<accession>A0A7D8UT12</accession>
<keyword evidence="4" id="KW-0238">DNA-binding</keyword>
<dbReference type="GO" id="GO:0003677">
    <property type="term" value="F:DNA binding"/>
    <property type="evidence" value="ECO:0007669"/>
    <property type="project" value="UniProtKB-KW"/>
</dbReference>
<evidence type="ECO:0000256" key="9">
    <source>
        <dbReference type="SAM" id="MobiDB-lite"/>
    </source>
</evidence>
<feature type="compositionally biased region" description="Low complexity" evidence="9">
    <location>
        <begin position="46"/>
        <end position="82"/>
    </location>
</feature>
<evidence type="ECO:0000256" key="7">
    <source>
        <dbReference type="ARBA" id="ARBA00023242"/>
    </source>
</evidence>
<evidence type="ECO:0000313" key="11">
    <source>
        <dbReference type="EMBL" id="TVY57530.1"/>
    </source>
</evidence>
<dbReference type="PANTHER" id="PTHR47663">
    <property type="entry name" value="XYLANOLYTIC TRANSCRIPTIONAL ACTIVATOR XLNR-RELATED"/>
    <property type="match status" value="1"/>
</dbReference>
<dbReference type="OrthoDB" id="5284003at2759"/>
<dbReference type="PROSITE" id="PS00463">
    <property type="entry name" value="ZN2_CY6_FUNGAL_1"/>
    <property type="match status" value="1"/>
</dbReference>
<keyword evidence="5" id="KW-0010">Activator</keyword>
<reference evidence="11 12" key="1">
    <citation type="submission" date="2018-05" db="EMBL/GenBank/DDBJ databases">
        <title>Whole genome sequencing for identification of molecular markers to develop diagnostic detection tools for the regulated plant pathogen Lachnellula willkommii.</title>
        <authorList>
            <person name="Giroux E."/>
            <person name="Bilodeau G."/>
        </authorList>
    </citation>
    <scope>NUCLEOTIDE SEQUENCE [LARGE SCALE GENOMIC DNA]</scope>
    <source>
        <strain evidence="11 12">CBS 625.97</strain>
    </source>
</reference>
<dbReference type="Pfam" id="PF04082">
    <property type="entry name" value="Fungal_trans"/>
    <property type="match status" value="1"/>
</dbReference>
<dbReference type="InterPro" id="IPR001138">
    <property type="entry name" value="Zn2Cys6_DnaBD"/>
</dbReference>
<dbReference type="CDD" id="cd12148">
    <property type="entry name" value="fungal_TF_MHR"/>
    <property type="match status" value="1"/>
</dbReference>
<keyword evidence="3" id="KW-0805">Transcription regulation</keyword>
<evidence type="ECO:0000256" key="2">
    <source>
        <dbReference type="ARBA" id="ARBA00022833"/>
    </source>
</evidence>
<dbReference type="InterPro" id="IPR036864">
    <property type="entry name" value="Zn2-C6_fun-type_DNA-bd_sf"/>
</dbReference>
<comment type="caution">
    <text evidence="11">The sequence shown here is derived from an EMBL/GenBank/DDBJ whole genome shotgun (WGS) entry which is preliminary data.</text>
</comment>
<evidence type="ECO:0000256" key="8">
    <source>
        <dbReference type="ARBA" id="ARBA00037990"/>
    </source>
</evidence>
<dbReference type="AlphaFoldDB" id="A0A7D8UT12"/>
<gene>
    <name evidence="11" type="primary">YFL052W</name>
    <name evidence="11" type="ORF">LCER1_G001676</name>
</gene>
<dbReference type="InterPro" id="IPR007219">
    <property type="entry name" value="XnlR_reg_dom"/>
</dbReference>
<dbReference type="GO" id="GO:0008270">
    <property type="term" value="F:zinc ion binding"/>
    <property type="evidence" value="ECO:0007669"/>
    <property type="project" value="InterPro"/>
</dbReference>
<evidence type="ECO:0000259" key="10">
    <source>
        <dbReference type="PROSITE" id="PS50048"/>
    </source>
</evidence>
<feature type="compositionally biased region" description="Basic residues" evidence="9">
    <location>
        <begin position="35"/>
        <end position="45"/>
    </location>
</feature>
<dbReference type="SUPFAM" id="SSF57701">
    <property type="entry name" value="Zn2/Cys6 DNA-binding domain"/>
    <property type="match status" value="1"/>
</dbReference>
<dbReference type="Gene3D" id="4.10.240.10">
    <property type="entry name" value="Zn(2)-C6 fungal-type DNA-binding domain"/>
    <property type="match status" value="1"/>
</dbReference>
<comment type="similarity">
    <text evidence="8">Belongs to the xlnR/xlr1 family.</text>
</comment>
<dbReference type="PANTHER" id="PTHR47663:SF1">
    <property type="entry name" value="XYLANOLYTIC TRANSCRIPTIONAL ACTIVATOR XLNR-RELATED"/>
    <property type="match status" value="1"/>
</dbReference>
<feature type="region of interest" description="Disordered" evidence="9">
    <location>
        <begin position="173"/>
        <end position="205"/>
    </location>
</feature>
<dbReference type="CDD" id="cd00067">
    <property type="entry name" value="GAL4"/>
    <property type="match status" value="1"/>
</dbReference>
<feature type="region of interest" description="Disordered" evidence="9">
    <location>
        <begin position="116"/>
        <end position="135"/>
    </location>
</feature>
<feature type="region of interest" description="Disordered" evidence="9">
    <location>
        <begin position="1"/>
        <end position="105"/>
    </location>
</feature>
<dbReference type="PROSITE" id="PS50048">
    <property type="entry name" value="ZN2_CY6_FUNGAL_2"/>
    <property type="match status" value="1"/>
</dbReference>
<keyword evidence="6" id="KW-0804">Transcription</keyword>
<protein>
    <submittedName>
        <fullName evidence="11">Putative transcriptional regulatory protein</fullName>
    </submittedName>
</protein>
<name>A0A7D8UT12_9HELO</name>
<evidence type="ECO:0000313" key="12">
    <source>
        <dbReference type="Proteomes" id="UP000481288"/>
    </source>
</evidence>
<evidence type="ECO:0000256" key="1">
    <source>
        <dbReference type="ARBA" id="ARBA00022723"/>
    </source>
</evidence>
<evidence type="ECO:0000256" key="4">
    <source>
        <dbReference type="ARBA" id="ARBA00023125"/>
    </source>
</evidence>
<sequence>MSAFTPPDNSYPTHPNINGPGGSSARSNDGLSVHHQQHQHQHQHQHQQQQHHSLLPLPYTPLPYDGQPQHQSQQHPHPMQLQYGNNNGHMNGHVDDGQQMAQAQAQAQVQVQVQAQGQAVGSGTSPGGEGQKGNRLRKACDSCSIRKVKCDEAGPPCKACAALDIPCTFDRPSRRRGPPNRHAEAIKKRRLDSPSMTEGAFSSPTSPNNVAATLASFSSHAVLNAESICPFSTLELLVDDYFTYIHPLVPFPHEPSFRAAFKAREDLNNPPFLSLLAAMIGSLVASFPRNPRIHLKAQHRENLFPNSISLIERCHKVAVESRGAGYLDKQLNVYDAATSYLLGLSHAYTLKWKSCRLYFGETLTILRVVGAHKVQDNLSIGALPTAFGAGPETGFEERPQAVDYVKQEIGRRIFWIMFLAVRSMQQLGASFGELLIPPPTPNEPYPPYPVEVDDEYIYLEKIDQQPAGIVSKLTGFNLACEIYMTVTPLATMEMAYGIDEVFDFNRQKKILEECLRSAKKVLDGVPKELVLMQPNASGNGFSIPERRYFPPAQEYPGIRSNGVDTLPWLQDASDARRQLQYEIQKANIYVSQLGTRSYIVEKYWNLHESHERMKENSSTSPSLANFPSTMATGLDGMLPKQSPGSNYDRTESVVVAERENIVKDLLQVLGAISQVNMEPNGGSFINKIRQIASTLIDNPQNRKGPLALRTEEYLGKFLDVLMKLERVSPAIKTEGSGEADEEEELRNWADLREAQMQFMQAGGFMNEIG</sequence>
<keyword evidence="2" id="KW-0862">Zinc</keyword>
<feature type="domain" description="Zn(2)-C6 fungal-type" evidence="10">
    <location>
        <begin position="139"/>
        <end position="169"/>
    </location>
</feature>
<proteinExistence type="inferred from homology"/>
<dbReference type="InterPro" id="IPR051439">
    <property type="entry name" value="XlnR/Xlr1"/>
</dbReference>
<dbReference type="EMBL" id="QGMG01000087">
    <property type="protein sequence ID" value="TVY57530.1"/>
    <property type="molecule type" value="Genomic_DNA"/>
</dbReference>
<dbReference type="Pfam" id="PF00172">
    <property type="entry name" value="Zn_clus"/>
    <property type="match status" value="1"/>
</dbReference>